<sequence length="421" mass="45111">MSAHEGGVGPVAYLVSSYPSLSHAFIENEVESLRAQGVEVHTFTVRPAPAETQLSPRSRAEAATTTTLLGSPPRDWARAGLRTVRTGLPGLVRTAAAAARSGPATARSRTWQAFYLAEALLLFDTLRERGIRHVHVHFANNGADVARLVVALGLAVEGPDSGWRWTMTMHGPTEFEAVEAFDLPAKVRSAHAVACISDFCRGQLMRHSPPQEWDKLHLVRMAVDVEKFADAGAERLQRDGAGLRVLFVGRLVPEKGPSVLVAAVDVLRRRRPDVPLDVRIVGRGPLHDDLARQIADQGLQDHVTLVGPVANEDLPALYAWSDVFCLPSFAEGVPVVLMEAMATGAPVVTTPIAGIPELVQDGISGRLVPPGRADLLADALVALADAGAAGRGRMGAAGREHVRSEFSPQLNAHRLLEVLSR</sequence>
<gene>
    <name evidence="4" type="ORF">AB2L27_17930</name>
</gene>
<organism evidence="4 5">
    <name type="scientific">Kineococcus halophytocola</name>
    <dbReference type="NCBI Taxonomy" id="3234027"/>
    <lineage>
        <taxon>Bacteria</taxon>
        <taxon>Bacillati</taxon>
        <taxon>Actinomycetota</taxon>
        <taxon>Actinomycetes</taxon>
        <taxon>Kineosporiales</taxon>
        <taxon>Kineosporiaceae</taxon>
        <taxon>Kineococcus</taxon>
    </lineage>
</organism>
<protein>
    <submittedName>
        <fullName evidence="4">Glycosyltransferase family 4 protein</fullName>
        <ecNumber evidence="4">2.4.-.-</ecNumber>
    </submittedName>
</protein>
<dbReference type="PANTHER" id="PTHR12526">
    <property type="entry name" value="GLYCOSYLTRANSFERASE"/>
    <property type="match status" value="1"/>
</dbReference>
<keyword evidence="5" id="KW-1185">Reference proteome</keyword>
<dbReference type="RefSeq" id="WP_370442856.1">
    <property type="nucleotide sequence ID" value="NZ_JBGFTU010000025.1"/>
</dbReference>
<dbReference type="GO" id="GO:0016757">
    <property type="term" value="F:glycosyltransferase activity"/>
    <property type="evidence" value="ECO:0007669"/>
    <property type="project" value="UniProtKB-KW"/>
</dbReference>
<reference evidence="4 5" key="1">
    <citation type="submission" date="2024-07" db="EMBL/GenBank/DDBJ databases">
        <authorList>
            <person name="Thanompreechachai J."/>
            <person name="Duangmal K."/>
        </authorList>
    </citation>
    <scope>NUCLEOTIDE SEQUENCE [LARGE SCALE GENOMIC DNA]</scope>
    <source>
        <strain evidence="4 5">LSe6-4</strain>
    </source>
</reference>
<dbReference type="CDD" id="cd03801">
    <property type="entry name" value="GT4_PimA-like"/>
    <property type="match status" value="1"/>
</dbReference>
<comment type="caution">
    <text evidence="4">The sequence shown here is derived from an EMBL/GenBank/DDBJ whole genome shotgun (WGS) entry which is preliminary data.</text>
</comment>
<dbReference type="PANTHER" id="PTHR12526:SF640">
    <property type="entry name" value="COLANIC ACID BIOSYNTHESIS GLYCOSYLTRANSFERASE WCAL-RELATED"/>
    <property type="match status" value="1"/>
</dbReference>
<comment type="similarity">
    <text evidence="1">Belongs to the glycosyltransferase group 1 family. Glycosyltransferase 4 subfamily.</text>
</comment>
<keyword evidence="2 4" id="KW-0328">Glycosyltransferase</keyword>
<accession>A0ABV4H891</accession>
<dbReference type="EMBL" id="JBGFTU010000025">
    <property type="protein sequence ID" value="MEZ0166640.1"/>
    <property type="molecule type" value="Genomic_DNA"/>
</dbReference>
<dbReference type="Proteomes" id="UP001565927">
    <property type="component" value="Unassembled WGS sequence"/>
</dbReference>
<dbReference type="SUPFAM" id="SSF53756">
    <property type="entry name" value="UDP-Glycosyltransferase/glycogen phosphorylase"/>
    <property type="match status" value="1"/>
</dbReference>
<dbReference type="Gene3D" id="3.40.50.2000">
    <property type="entry name" value="Glycogen Phosphorylase B"/>
    <property type="match status" value="2"/>
</dbReference>
<name>A0ABV4H891_9ACTN</name>
<dbReference type="Pfam" id="PF13692">
    <property type="entry name" value="Glyco_trans_1_4"/>
    <property type="match status" value="1"/>
</dbReference>
<evidence type="ECO:0000256" key="2">
    <source>
        <dbReference type="ARBA" id="ARBA00022676"/>
    </source>
</evidence>
<evidence type="ECO:0000313" key="4">
    <source>
        <dbReference type="EMBL" id="MEZ0166640.1"/>
    </source>
</evidence>
<proteinExistence type="inferred from homology"/>
<evidence type="ECO:0000256" key="1">
    <source>
        <dbReference type="ARBA" id="ARBA00009481"/>
    </source>
</evidence>
<evidence type="ECO:0000313" key="5">
    <source>
        <dbReference type="Proteomes" id="UP001565927"/>
    </source>
</evidence>
<evidence type="ECO:0000256" key="3">
    <source>
        <dbReference type="ARBA" id="ARBA00022679"/>
    </source>
</evidence>
<keyword evidence="3 4" id="KW-0808">Transferase</keyword>
<dbReference type="EC" id="2.4.-.-" evidence="4"/>